<keyword evidence="2" id="KW-1185">Reference proteome</keyword>
<organism evidence="1 2">
    <name type="scientific">Entomophthora muscae</name>
    <dbReference type="NCBI Taxonomy" id="34485"/>
    <lineage>
        <taxon>Eukaryota</taxon>
        <taxon>Fungi</taxon>
        <taxon>Fungi incertae sedis</taxon>
        <taxon>Zoopagomycota</taxon>
        <taxon>Entomophthoromycotina</taxon>
        <taxon>Entomophthoromycetes</taxon>
        <taxon>Entomophthorales</taxon>
        <taxon>Entomophthoraceae</taxon>
        <taxon>Entomophthora</taxon>
    </lineage>
</organism>
<proteinExistence type="predicted"/>
<reference evidence="1" key="1">
    <citation type="submission" date="2022-04" db="EMBL/GenBank/DDBJ databases">
        <title>Genome of the entomopathogenic fungus Entomophthora muscae.</title>
        <authorList>
            <person name="Elya C."/>
            <person name="Lovett B.R."/>
            <person name="Lee E."/>
            <person name="Macias A.M."/>
            <person name="Hajek A.E."/>
            <person name="De Bivort B.L."/>
            <person name="Kasson M.T."/>
            <person name="De Fine Licht H.H."/>
            <person name="Stajich J.E."/>
        </authorList>
    </citation>
    <scope>NUCLEOTIDE SEQUENCE</scope>
    <source>
        <strain evidence="1">Berkeley</strain>
    </source>
</reference>
<dbReference type="Proteomes" id="UP001165960">
    <property type="component" value="Unassembled WGS sequence"/>
</dbReference>
<accession>A0ACC2UCK7</accession>
<protein>
    <submittedName>
        <fullName evidence="1">Uncharacterized protein</fullName>
    </submittedName>
</protein>
<evidence type="ECO:0000313" key="1">
    <source>
        <dbReference type="EMBL" id="KAJ9084376.1"/>
    </source>
</evidence>
<name>A0ACC2UCK7_9FUNG</name>
<comment type="caution">
    <text evidence="1">The sequence shown here is derived from an EMBL/GenBank/DDBJ whole genome shotgun (WGS) entry which is preliminary data.</text>
</comment>
<gene>
    <name evidence="1" type="ORF">DSO57_1025189</name>
</gene>
<dbReference type="EMBL" id="QTSX02000850">
    <property type="protein sequence ID" value="KAJ9084376.1"/>
    <property type="molecule type" value="Genomic_DNA"/>
</dbReference>
<sequence length="211" mass="23145">MSRKCRQPAPKGEEKSLVAHVHIPPLSPPSPLPPEDPGATGCVPQSGTALTLETIDSKALKPASPSLGSTDPDASPLLYYPDSQEIEEDQLHRIFAINALTRGRRIKKEPLITPEARETVALSYTEQLTLPTTEVTHESDSAKKMAQILKFFNVSASLDALKGFSLTLCTALEEFLSEYKDMDVYQVTSLSNGTDRTDCTYIDMMVHKVKV</sequence>
<evidence type="ECO:0000313" key="2">
    <source>
        <dbReference type="Proteomes" id="UP001165960"/>
    </source>
</evidence>